<dbReference type="AlphaFoldDB" id="A0AAN9FTT2"/>
<proteinExistence type="predicted"/>
<organism evidence="1 2">
    <name type="scientific">Halocaridina rubra</name>
    <name type="common">Hawaiian red shrimp</name>
    <dbReference type="NCBI Taxonomy" id="373956"/>
    <lineage>
        <taxon>Eukaryota</taxon>
        <taxon>Metazoa</taxon>
        <taxon>Ecdysozoa</taxon>
        <taxon>Arthropoda</taxon>
        <taxon>Crustacea</taxon>
        <taxon>Multicrustacea</taxon>
        <taxon>Malacostraca</taxon>
        <taxon>Eumalacostraca</taxon>
        <taxon>Eucarida</taxon>
        <taxon>Decapoda</taxon>
        <taxon>Pleocyemata</taxon>
        <taxon>Caridea</taxon>
        <taxon>Atyoidea</taxon>
        <taxon>Atyidae</taxon>
        <taxon>Halocaridina</taxon>
    </lineage>
</organism>
<name>A0AAN9FTT2_HALRR</name>
<accession>A0AAN9FTT2</accession>
<reference evidence="1 2" key="1">
    <citation type="submission" date="2023-11" db="EMBL/GenBank/DDBJ databases">
        <title>Halocaridina rubra genome assembly.</title>
        <authorList>
            <person name="Smith C."/>
        </authorList>
    </citation>
    <scope>NUCLEOTIDE SEQUENCE [LARGE SCALE GENOMIC DNA]</scope>
    <source>
        <strain evidence="1">EP-1</strain>
        <tissue evidence="1">Whole</tissue>
    </source>
</reference>
<sequence length="58" mass="6656">MEPPAKRKYEASLKLKVIEVATKKPKSTHQNQTGIPTMMAYVMNLVICMRNFSKRSDD</sequence>
<feature type="non-terminal residue" evidence="1">
    <location>
        <position position="58"/>
    </location>
</feature>
<gene>
    <name evidence="1" type="ORF">SK128_020336</name>
</gene>
<dbReference type="Proteomes" id="UP001381693">
    <property type="component" value="Unassembled WGS sequence"/>
</dbReference>
<evidence type="ECO:0000313" key="2">
    <source>
        <dbReference type="Proteomes" id="UP001381693"/>
    </source>
</evidence>
<comment type="caution">
    <text evidence="1">The sequence shown here is derived from an EMBL/GenBank/DDBJ whole genome shotgun (WGS) entry which is preliminary data.</text>
</comment>
<keyword evidence="2" id="KW-1185">Reference proteome</keyword>
<evidence type="ECO:0000313" key="1">
    <source>
        <dbReference type="EMBL" id="KAK7086448.1"/>
    </source>
</evidence>
<protein>
    <submittedName>
        <fullName evidence="1">Uncharacterized protein</fullName>
    </submittedName>
</protein>
<dbReference type="EMBL" id="JAXCGZ010000187">
    <property type="protein sequence ID" value="KAK7086448.1"/>
    <property type="molecule type" value="Genomic_DNA"/>
</dbReference>